<evidence type="ECO:0000256" key="1">
    <source>
        <dbReference type="SAM" id="Phobius"/>
    </source>
</evidence>
<name>A0A3B7MQG2_9BACT</name>
<proteinExistence type="predicted"/>
<accession>A0A3B7MQG2</accession>
<gene>
    <name evidence="2" type="ORF">D3H65_23250</name>
</gene>
<keyword evidence="1" id="KW-0812">Transmembrane</keyword>
<sequence length="137" mass="16161">MDPITIILLAALVLGYFAWYRPTFLLKPERKRKELVARFEQVTNLNQQLLADMQQYAQKNNLLDKPFIEGDSFRNKITELQAARDEFFSEENYLGLRARNPKHLDLQLMTKTLDDQILYHERIQKALNKHKNTPATN</sequence>
<dbReference type="EMBL" id="CP032157">
    <property type="protein sequence ID" value="AXY76732.1"/>
    <property type="molecule type" value="Genomic_DNA"/>
</dbReference>
<evidence type="ECO:0000313" key="2">
    <source>
        <dbReference type="EMBL" id="AXY76732.1"/>
    </source>
</evidence>
<dbReference type="AlphaFoldDB" id="A0A3B7MQG2"/>
<keyword evidence="3" id="KW-1185">Reference proteome</keyword>
<evidence type="ECO:0000313" key="3">
    <source>
        <dbReference type="Proteomes" id="UP000263900"/>
    </source>
</evidence>
<feature type="transmembrane region" description="Helical" evidence="1">
    <location>
        <begin position="6"/>
        <end position="26"/>
    </location>
</feature>
<organism evidence="2 3">
    <name type="scientific">Paraflavitalea soli</name>
    <dbReference type="NCBI Taxonomy" id="2315862"/>
    <lineage>
        <taxon>Bacteria</taxon>
        <taxon>Pseudomonadati</taxon>
        <taxon>Bacteroidota</taxon>
        <taxon>Chitinophagia</taxon>
        <taxon>Chitinophagales</taxon>
        <taxon>Chitinophagaceae</taxon>
        <taxon>Paraflavitalea</taxon>
    </lineage>
</organism>
<protein>
    <submittedName>
        <fullName evidence="2">Uncharacterized protein</fullName>
    </submittedName>
</protein>
<dbReference type="KEGG" id="pseg:D3H65_23250"/>
<keyword evidence="1" id="KW-1133">Transmembrane helix</keyword>
<keyword evidence="1" id="KW-0472">Membrane</keyword>
<dbReference type="Proteomes" id="UP000263900">
    <property type="component" value="Chromosome"/>
</dbReference>
<reference evidence="2 3" key="1">
    <citation type="submission" date="2018-09" db="EMBL/GenBank/DDBJ databases">
        <title>Genome sequencing of strain 6GH32-13.</title>
        <authorList>
            <person name="Weon H.-Y."/>
            <person name="Heo J."/>
            <person name="Kwon S.-W."/>
        </authorList>
    </citation>
    <scope>NUCLEOTIDE SEQUENCE [LARGE SCALE GENOMIC DNA]</scope>
    <source>
        <strain evidence="2 3">5GH32-13</strain>
    </source>
</reference>